<dbReference type="EMBL" id="JANAKD010002426">
    <property type="protein sequence ID" value="KAJ3473645.1"/>
    <property type="molecule type" value="Genomic_DNA"/>
</dbReference>
<comment type="caution">
    <text evidence="1">The sequence shown here is derived from an EMBL/GenBank/DDBJ whole genome shotgun (WGS) entry which is preliminary data.</text>
</comment>
<reference evidence="1" key="1">
    <citation type="submission" date="2022-07" db="EMBL/GenBank/DDBJ databases">
        <title>Genome Sequence of Lecanicillium saksenae.</title>
        <authorList>
            <person name="Buettner E."/>
        </authorList>
    </citation>
    <scope>NUCLEOTIDE SEQUENCE</scope>
    <source>
        <strain evidence="1">VT-O1</strain>
    </source>
</reference>
<protein>
    <submittedName>
        <fullName evidence="1">Uncharacterized protein</fullName>
    </submittedName>
</protein>
<sequence length="172" mass="19035">MFVLRNVGKLIFGSGAQESLIELPQGQLYLVRPLSPKGYSELIFKDAAIRIRRTNQDFHYQLVVQRGEARVKVVRVEAGDDADHHAHFFRHDAREFKLGVRQRVDFAVLPVGADDAEVVLLSTAFGCKDSLHAALCAGEKGIAHVDRNDDKSSIFEDSKGLRCVLGHVGEPA</sequence>
<dbReference type="Proteomes" id="UP001148737">
    <property type="component" value="Unassembled WGS sequence"/>
</dbReference>
<keyword evidence="2" id="KW-1185">Reference proteome</keyword>
<gene>
    <name evidence="1" type="ORF">NLG97_g10202</name>
</gene>
<evidence type="ECO:0000313" key="1">
    <source>
        <dbReference type="EMBL" id="KAJ3473645.1"/>
    </source>
</evidence>
<proteinExistence type="predicted"/>
<accession>A0ACC1QDV5</accession>
<evidence type="ECO:0000313" key="2">
    <source>
        <dbReference type="Proteomes" id="UP001148737"/>
    </source>
</evidence>
<name>A0ACC1QDV5_9HYPO</name>
<organism evidence="1 2">
    <name type="scientific">Lecanicillium saksenae</name>
    <dbReference type="NCBI Taxonomy" id="468837"/>
    <lineage>
        <taxon>Eukaryota</taxon>
        <taxon>Fungi</taxon>
        <taxon>Dikarya</taxon>
        <taxon>Ascomycota</taxon>
        <taxon>Pezizomycotina</taxon>
        <taxon>Sordariomycetes</taxon>
        <taxon>Hypocreomycetidae</taxon>
        <taxon>Hypocreales</taxon>
        <taxon>Cordycipitaceae</taxon>
        <taxon>Lecanicillium</taxon>
    </lineage>
</organism>